<dbReference type="AlphaFoldDB" id="A0A1F4Q2S4"/>
<dbReference type="Proteomes" id="UP000178724">
    <property type="component" value="Unassembled WGS sequence"/>
</dbReference>
<sequence length="94" mass="10011">MNMPKIVDCNAGECAYNKEGKCHAIGITVGGSEEPMCDTFWNNSRKGGALDMVGGVGACKVENCAYNQSFECGAKGISVQTHMSHADCATFKQR</sequence>
<evidence type="ECO:0000313" key="2">
    <source>
        <dbReference type="EMBL" id="OGB90271.1"/>
    </source>
</evidence>
<dbReference type="InterPro" id="IPR011437">
    <property type="entry name" value="DUF1540"/>
</dbReference>
<evidence type="ECO:0000313" key="3">
    <source>
        <dbReference type="Proteomes" id="UP000178724"/>
    </source>
</evidence>
<proteinExistence type="predicted"/>
<organism evidence="2 3">
    <name type="scientific">candidate division WOR-1 bacterium RIFCSPHIGHO2_01_FULL_53_15</name>
    <dbReference type="NCBI Taxonomy" id="1802564"/>
    <lineage>
        <taxon>Bacteria</taxon>
        <taxon>Bacillati</taxon>
        <taxon>Saganbacteria</taxon>
    </lineage>
</organism>
<accession>A0A1F4Q2S4</accession>
<protein>
    <recommendedName>
        <fullName evidence="1">DUF1540 domain-containing protein</fullName>
    </recommendedName>
</protein>
<gene>
    <name evidence="2" type="ORF">A2625_03000</name>
</gene>
<comment type="caution">
    <text evidence="2">The sequence shown here is derived from an EMBL/GenBank/DDBJ whole genome shotgun (WGS) entry which is preliminary data.</text>
</comment>
<feature type="domain" description="DUF1540" evidence="1">
    <location>
        <begin position="59"/>
        <end position="91"/>
    </location>
</feature>
<name>A0A1F4Q2S4_UNCSA</name>
<feature type="domain" description="DUF1540" evidence="1">
    <location>
        <begin position="7"/>
        <end position="40"/>
    </location>
</feature>
<reference evidence="2 3" key="1">
    <citation type="journal article" date="2016" name="Nat. Commun.">
        <title>Thousands of microbial genomes shed light on interconnected biogeochemical processes in an aquifer system.</title>
        <authorList>
            <person name="Anantharaman K."/>
            <person name="Brown C.T."/>
            <person name="Hug L.A."/>
            <person name="Sharon I."/>
            <person name="Castelle C.J."/>
            <person name="Probst A.J."/>
            <person name="Thomas B.C."/>
            <person name="Singh A."/>
            <person name="Wilkins M.J."/>
            <person name="Karaoz U."/>
            <person name="Brodie E.L."/>
            <person name="Williams K.H."/>
            <person name="Hubbard S.S."/>
            <person name="Banfield J.F."/>
        </authorList>
    </citation>
    <scope>NUCLEOTIDE SEQUENCE [LARGE SCALE GENOMIC DNA]</scope>
</reference>
<dbReference type="Pfam" id="PF07561">
    <property type="entry name" value="DUF1540"/>
    <property type="match status" value="2"/>
</dbReference>
<evidence type="ECO:0000259" key="1">
    <source>
        <dbReference type="Pfam" id="PF07561"/>
    </source>
</evidence>
<dbReference type="EMBL" id="METM01000013">
    <property type="protein sequence ID" value="OGB90271.1"/>
    <property type="molecule type" value="Genomic_DNA"/>
</dbReference>